<organism evidence="4 5">
    <name type="scientific">Corallincola holothuriorum</name>
    <dbReference type="NCBI Taxonomy" id="2282215"/>
    <lineage>
        <taxon>Bacteria</taxon>
        <taxon>Pseudomonadati</taxon>
        <taxon>Pseudomonadota</taxon>
        <taxon>Gammaproteobacteria</taxon>
        <taxon>Alteromonadales</taxon>
        <taxon>Psychromonadaceae</taxon>
        <taxon>Corallincola</taxon>
    </lineage>
</organism>
<reference evidence="4 5" key="1">
    <citation type="submission" date="2018-07" db="EMBL/GenBank/DDBJ databases">
        <title>Corallincola holothuriorum sp. nov., a new facultative anaerobe isolated from sea cucumber Apostichopus japonicus.</title>
        <authorList>
            <person name="Xia H."/>
        </authorList>
    </citation>
    <scope>NUCLEOTIDE SEQUENCE [LARGE SCALE GENOMIC DNA]</scope>
    <source>
        <strain evidence="4 5">C4</strain>
    </source>
</reference>
<keyword evidence="5" id="KW-1185">Reference proteome</keyword>
<dbReference type="RefSeq" id="WP_114337602.1">
    <property type="nucleotide sequence ID" value="NZ_QPID01000003.1"/>
</dbReference>
<evidence type="ECO:0000313" key="4">
    <source>
        <dbReference type="EMBL" id="RCU51006.1"/>
    </source>
</evidence>
<feature type="chain" id="PRO_5016760141" evidence="3">
    <location>
        <begin position="26"/>
        <end position="253"/>
    </location>
</feature>
<keyword evidence="4" id="KW-0449">Lipoprotein</keyword>
<dbReference type="GO" id="GO:0120010">
    <property type="term" value="P:intermembrane phospholipid transfer"/>
    <property type="evidence" value="ECO:0007669"/>
    <property type="project" value="TreeGrafter"/>
</dbReference>
<keyword evidence="2 3" id="KW-0732">Signal</keyword>
<dbReference type="PRINTS" id="PR01805">
    <property type="entry name" value="VACJLIPOPROT"/>
</dbReference>
<dbReference type="PANTHER" id="PTHR30035">
    <property type="entry name" value="LIPOPROTEIN VACJ-RELATED"/>
    <property type="match status" value="1"/>
</dbReference>
<accession>A0A368NLG7</accession>
<evidence type="ECO:0000256" key="3">
    <source>
        <dbReference type="SAM" id="SignalP"/>
    </source>
</evidence>
<sequence>MMNNMNHIRNALLVSVALLLGACSATPELEADAVEPMLPMPAPPADPDEKGISYSNDPWEGFNRRSYYFNAKADEYVILPIVNGYQWITPDIVETGVSNFFSNLGELTTFMNSVLQLKGERSATTAFRFVTNTTIGLLGVWDPATKMGVYKEREDFGQTLGHWGVGAGPYFVIPLLGPSSARDASGLLVDTLVFNAIISELDMKSEEELALTLMRAIDTRKNIPFRYYGSGSAFEYELIRFLYFNAREIAVKR</sequence>
<dbReference type="PANTHER" id="PTHR30035:SF3">
    <property type="entry name" value="INTERMEMBRANE PHOSPHOLIPID TRANSPORT SYSTEM LIPOPROTEIN MLAA"/>
    <property type="match status" value="1"/>
</dbReference>
<dbReference type="InterPro" id="IPR007428">
    <property type="entry name" value="MlaA"/>
</dbReference>
<evidence type="ECO:0000256" key="1">
    <source>
        <dbReference type="ARBA" id="ARBA00010634"/>
    </source>
</evidence>
<dbReference type="EMBL" id="QPID01000003">
    <property type="protein sequence ID" value="RCU51006.1"/>
    <property type="molecule type" value="Genomic_DNA"/>
</dbReference>
<evidence type="ECO:0000256" key="2">
    <source>
        <dbReference type="ARBA" id="ARBA00022729"/>
    </source>
</evidence>
<proteinExistence type="inferred from homology"/>
<dbReference type="Pfam" id="PF04333">
    <property type="entry name" value="MlaA"/>
    <property type="match status" value="1"/>
</dbReference>
<dbReference type="GO" id="GO:0016020">
    <property type="term" value="C:membrane"/>
    <property type="evidence" value="ECO:0007669"/>
    <property type="project" value="InterPro"/>
</dbReference>
<dbReference type="Proteomes" id="UP000252558">
    <property type="component" value="Unassembled WGS sequence"/>
</dbReference>
<comment type="caution">
    <text evidence="4">The sequence shown here is derived from an EMBL/GenBank/DDBJ whole genome shotgun (WGS) entry which is preliminary data.</text>
</comment>
<comment type="similarity">
    <text evidence="1">Belongs to the MlaA family.</text>
</comment>
<feature type="signal peptide" evidence="3">
    <location>
        <begin position="1"/>
        <end position="25"/>
    </location>
</feature>
<protein>
    <submittedName>
        <fullName evidence="4">VacJ family lipoprotein</fullName>
    </submittedName>
</protein>
<dbReference type="OrthoDB" id="9785326at2"/>
<dbReference type="AlphaFoldDB" id="A0A368NLG7"/>
<evidence type="ECO:0000313" key="5">
    <source>
        <dbReference type="Proteomes" id="UP000252558"/>
    </source>
</evidence>
<gene>
    <name evidence="4" type="ORF">DU002_06700</name>
</gene>
<name>A0A368NLG7_9GAMM</name>